<dbReference type="Pfam" id="PF02518">
    <property type="entry name" value="HATPase_c"/>
    <property type="match status" value="1"/>
</dbReference>
<dbReference type="Gene3D" id="3.30.565.10">
    <property type="entry name" value="Histidine kinase-like ATPase, C-terminal domain"/>
    <property type="match status" value="1"/>
</dbReference>
<feature type="region of interest" description="Disordered" evidence="6">
    <location>
        <begin position="472"/>
        <end position="492"/>
    </location>
</feature>
<evidence type="ECO:0000256" key="2">
    <source>
        <dbReference type="ARBA" id="ARBA00012438"/>
    </source>
</evidence>
<dbReference type="EC" id="2.7.13.3" evidence="2"/>
<dbReference type="AlphaFoldDB" id="A0A7D5QCD2"/>
<dbReference type="SUPFAM" id="SSF55781">
    <property type="entry name" value="GAF domain-like"/>
    <property type="match status" value="1"/>
</dbReference>
<dbReference type="InterPro" id="IPR052162">
    <property type="entry name" value="Sensor_kinase/Photoreceptor"/>
</dbReference>
<name>A0A7D5QCD2_9EURY</name>
<dbReference type="SMART" id="SM00387">
    <property type="entry name" value="HATPase_c"/>
    <property type="match status" value="1"/>
</dbReference>
<dbReference type="PANTHER" id="PTHR43304">
    <property type="entry name" value="PHYTOCHROME-LIKE PROTEIN CPH1"/>
    <property type="match status" value="1"/>
</dbReference>
<comment type="catalytic activity">
    <reaction evidence="1">
        <text>ATP + protein L-histidine = ADP + protein N-phospho-L-histidine.</text>
        <dbReference type="EC" id="2.7.13.3"/>
    </reaction>
</comment>
<dbReference type="KEGG" id="halu:HUG12_15010"/>
<dbReference type="SUPFAM" id="SSF55874">
    <property type="entry name" value="ATPase domain of HSP90 chaperone/DNA topoisomerase II/histidine kinase"/>
    <property type="match status" value="1"/>
</dbReference>
<dbReference type="SMART" id="SM00388">
    <property type="entry name" value="HisKA"/>
    <property type="match status" value="1"/>
</dbReference>
<dbReference type="InterPro" id="IPR003661">
    <property type="entry name" value="HisK_dim/P_dom"/>
</dbReference>
<dbReference type="InterPro" id="IPR036097">
    <property type="entry name" value="HisK_dim/P_sf"/>
</dbReference>
<dbReference type="PROSITE" id="PS50109">
    <property type="entry name" value="HIS_KIN"/>
    <property type="match status" value="1"/>
</dbReference>
<evidence type="ECO:0000256" key="5">
    <source>
        <dbReference type="ARBA" id="ARBA00022777"/>
    </source>
</evidence>
<dbReference type="EMBL" id="CP058579">
    <property type="protein sequence ID" value="QLG64076.1"/>
    <property type="molecule type" value="Genomic_DNA"/>
</dbReference>
<evidence type="ECO:0000313" key="8">
    <source>
        <dbReference type="EMBL" id="QLG64076.1"/>
    </source>
</evidence>
<dbReference type="Pfam" id="PF00512">
    <property type="entry name" value="HisKA"/>
    <property type="match status" value="1"/>
</dbReference>
<reference evidence="8 9" key="1">
    <citation type="submission" date="2020-06" db="EMBL/GenBank/DDBJ databases">
        <title>NJ-3-1, isolated from saline soil.</title>
        <authorList>
            <person name="Cui H.L."/>
            <person name="Shi X."/>
        </authorList>
    </citation>
    <scope>NUCLEOTIDE SEQUENCE [LARGE SCALE GENOMIC DNA]</scope>
    <source>
        <strain evidence="8 9">NJ-3-1</strain>
    </source>
</reference>
<keyword evidence="9" id="KW-1185">Reference proteome</keyword>
<dbReference type="PANTHER" id="PTHR43304:SF1">
    <property type="entry name" value="PAC DOMAIN-CONTAINING PROTEIN"/>
    <property type="match status" value="1"/>
</dbReference>
<dbReference type="InterPro" id="IPR003594">
    <property type="entry name" value="HATPase_dom"/>
</dbReference>
<protein>
    <recommendedName>
        <fullName evidence="2">histidine kinase</fullName>
        <ecNumber evidence="2">2.7.13.3</ecNumber>
    </recommendedName>
</protein>
<dbReference type="SMART" id="SM00065">
    <property type="entry name" value="GAF"/>
    <property type="match status" value="1"/>
</dbReference>
<dbReference type="InterPro" id="IPR003018">
    <property type="entry name" value="GAF"/>
</dbReference>
<feature type="domain" description="Histidine kinase" evidence="7">
    <location>
        <begin position="275"/>
        <end position="488"/>
    </location>
</feature>
<dbReference type="InterPro" id="IPR005467">
    <property type="entry name" value="His_kinase_dom"/>
</dbReference>
<dbReference type="Gene3D" id="3.30.450.40">
    <property type="match status" value="1"/>
</dbReference>
<dbReference type="InterPro" id="IPR029016">
    <property type="entry name" value="GAF-like_dom_sf"/>
</dbReference>
<dbReference type="InterPro" id="IPR036890">
    <property type="entry name" value="HATPase_C_sf"/>
</dbReference>
<evidence type="ECO:0000256" key="4">
    <source>
        <dbReference type="ARBA" id="ARBA00022679"/>
    </source>
</evidence>
<keyword evidence="3" id="KW-0597">Phosphoprotein</keyword>
<feature type="compositionally biased region" description="Polar residues" evidence="6">
    <location>
        <begin position="473"/>
        <end position="482"/>
    </location>
</feature>
<dbReference type="CDD" id="cd00082">
    <property type="entry name" value="HisKA"/>
    <property type="match status" value="1"/>
</dbReference>
<dbReference type="Gene3D" id="1.10.287.130">
    <property type="match status" value="1"/>
</dbReference>
<keyword evidence="4" id="KW-0808">Transferase</keyword>
<evidence type="ECO:0000256" key="1">
    <source>
        <dbReference type="ARBA" id="ARBA00000085"/>
    </source>
</evidence>
<dbReference type="Proteomes" id="UP000509626">
    <property type="component" value="Chromosome"/>
</dbReference>
<organism evidence="8 9">
    <name type="scientific">Halorarum salinum</name>
    <dbReference type="NCBI Taxonomy" id="2743089"/>
    <lineage>
        <taxon>Archaea</taxon>
        <taxon>Methanobacteriati</taxon>
        <taxon>Methanobacteriota</taxon>
        <taxon>Stenosarchaea group</taxon>
        <taxon>Halobacteria</taxon>
        <taxon>Halobacteriales</taxon>
        <taxon>Haloferacaceae</taxon>
        <taxon>Halorarum</taxon>
    </lineage>
</organism>
<dbReference type="SUPFAM" id="SSF47384">
    <property type="entry name" value="Homodimeric domain of signal transducing histidine kinase"/>
    <property type="match status" value="1"/>
</dbReference>
<evidence type="ECO:0000256" key="6">
    <source>
        <dbReference type="SAM" id="MobiDB-lite"/>
    </source>
</evidence>
<dbReference type="PRINTS" id="PR00344">
    <property type="entry name" value="BCTRLSENSOR"/>
</dbReference>
<dbReference type="GO" id="GO:0000155">
    <property type="term" value="F:phosphorelay sensor kinase activity"/>
    <property type="evidence" value="ECO:0007669"/>
    <property type="project" value="InterPro"/>
</dbReference>
<dbReference type="Pfam" id="PF13185">
    <property type="entry name" value="GAF_2"/>
    <property type="match status" value="1"/>
</dbReference>
<evidence type="ECO:0000313" key="9">
    <source>
        <dbReference type="Proteomes" id="UP000509626"/>
    </source>
</evidence>
<gene>
    <name evidence="8" type="ORF">HUG12_15010</name>
</gene>
<proteinExistence type="predicted"/>
<dbReference type="InterPro" id="IPR004358">
    <property type="entry name" value="Sig_transdc_His_kin-like_C"/>
</dbReference>
<sequence>MHDSSPSGDGTILDVFARSRNEPLTTSEVATMAGCSPRTTRETLEALVDQGRLLTKEVGPDEEVWWSPDHDREHDGNTGILGSAGGAAKQLQEISTRLIGEDDIDALYEEFLEATITIMDADFGSLQKFDSDRNELRLLAHEGFDPDAAEFWKWVDPESSSTCSVALETDQRVVVSDVETCEFMADTGDLEMYLRNDIRAVQTTPLISRSGTTVGMISTHWRTPHEPSEDTLHLLDLLARQAADLIERTQAEQALRERERRLKESNERLEQFAYAASHDLQEPLRMVSSYLQLIERRYADEFDDDGREFLEFAIDGADRMRHMIDGLLKYSRVETEGNPFEPTDLDAVLMEARKDLQLRIEETDARITAESLPRVSGDRQQLRQVFQNLLDNAIEYSGGEPPRVEIWAERGDAEWTISVRDEGIGIDPEYTDRIFEMFRNLHEPDEHSGAGIGLALCERILERHGGRIRVESTPGQGSTFSFTLPEASDDEK</sequence>
<dbReference type="FunFam" id="3.30.565.10:FF:000006">
    <property type="entry name" value="Sensor histidine kinase WalK"/>
    <property type="match status" value="1"/>
</dbReference>
<evidence type="ECO:0000259" key="7">
    <source>
        <dbReference type="PROSITE" id="PS50109"/>
    </source>
</evidence>
<accession>A0A7D5QCD2</accession>
<keyword evidence="5" id="KW-0418">Kinase</keyword>
<evidence type="ECO:0000256" key="3">
    <source>
        <dbReference type="ARBA" id="ARBA00022553"/>
    </source>
</evidence>